<comment type="similarity">
    <text evidence="1">Belongs to the bacterial solute-binding protein ModA family.</text>
</comment>
<protein>
    <submittedName>
        <fullName evidence="8">Molybdate transporter</fullName>
    </submittedName>
</protein>
<dbReference type="InterPro" id="IPR005950">
    <property type="entry name" value="ModA"/>
</dbReference>
<reference evidence="9" key="1">
    <citation type="submission" date="2015-08" db="EMBL/GenBank/DDBJ databases">
        <title>Vibrio galatheae sp. nov., a novel member of the Vibrionaceae family isolated from the Solomon Islands.</title>
        <authorList>
            <person name="Giubergia S."/>
            <person name="Machado H."/>
            <person name="Mateiu R.V."/>
            <person name="Gram L."/>
        </authorList>
    </citation>
    <scope>NUCLEOTIDE SEQUENCE [LARGE SCALE GENOMIC DNA]</scope>
    <source>
        <strain evidence="9">DSM 19134</strain>
    </source>
</reference>
<feature type="binding site" evidence="6">
    <location>
        <position position="189"/>
    </location>
    <ligand>
        <name>molybdate</name>
        <dbReference type="ChEBI" id="CHEBI:36264"/>
    </ligand>
</feature>
<dbReference type="InterPro" id="IPR050682">
    <property type="entry name" value="ModA/WtpA"/>
</dbReference>
<comment type="caution">
    <text evidence="8">The sequence shown here is derived from an EMBL/GenBank/DDBJ whole genome shotgun (WGS) entry which is preliminary data.</text>
</comment>
<feature type="binding site" evidence="6">
    <location>
        <position position="59"/>
    </location>
    <ligand>
        <name>molybdate</name>
        <dbReference type="ChEBI" id="CHEBI:36264"/>
    </ligand>
</feature>
<evidence type="ECO:0000256" key="1">
    <source>
        <dbReference type="ARBA" id="ARBA00009175"/>
    </source>
</evidence>
<comment type="subunit">
    <text evidence="5">The complex is composed of two ATP-binding proteins (ModC), two transmembrane proteins (ModB) and a solute-binding protein (ModA).</text>
</comment>
<feature type="binding site" evidence="6">
    <location>
        <position position="32"/>
    </location>
    <ligand>
        <name>molybdate</name>
        <dbReference type="ChEBI" id="CHEBI:36264"/>
    </ligand>
</feature>
<feature type="signal peptide" evidence="7">
    <location>
        <begin position="1"/>
        <end position="21"/>
    </location>
</feature>
<dbReference type="STRING" id="171383.AKJ31_03180"/>
<dbReference type="Pfam" id="PF13531">
    <property type="entry name" value="SBP_bac_11"/>
    <property type="match status" value="1"/>
</dbReference>
<evidence type="ECO:0000256" key="4">
    <source>
        <dbReference type="ARBA" id="ARBA00022729"/>
    </source>
</evidence>
<dbReference type="FunFam" id="3.40.190.10:FF:000035">
    <property type="entry name" value="Molybdate ABC transporter substrate-binding protein"/>
    <property type="match status" value="1"/>
</dbReference>
<dbReference type="PIRSF" id="PIRSF004846">
    <property type="entry name" value="ModA"/>
    <property type="match status" value="1"/>
</dbReference>
<name>A0A0M0I630_9VIBR</name>
<keyword evidence="3 6" id="KW-0479">Metal-binding</keyword>
<evidence type="ECO:0000256" key="3">
    <source>
        <dbReference type="ARBA" id="ARBA00022723"/>
    </source>
</evidence>
<dbReference type="AlphaFoldDB" id="A0A0M0I630"/>
<feature type="binding site" evidence="6">
    <location>
        <position position="144"/>
    </location>
    <ligand>
        <name>molybdate</name>
        <dbReference type="ChEBI" id="CHEBI:36264"/>
    </ligand>
</feature>
<dbReference type="NCBIfam" id="TIGR01256">
    <property type="entry name" value="modA"/>
    <property type="match status" value="1"/>
</dbReference>
<dbReference type="SUPFAM" id="SSF53850">
    <property type="entry name" value="Periplasmic binding protein-like II"/>
    <property type="match status" value="1"/>
</dbReference>
<evidence type="ECO:0000256" key="2">
    <source>
        <dbReference type="ARBA" id="ARBA00022505"/>
    </source>
</evidence>
<gene>
    <name evidence="8" type="primary">modA</name>
    <name evidence="8" type="ORF">AKJ31_03180</name>
</gene>
<dbReference type="EMBL" id="LHPI01000001">
    <property type="protein sequence ID" value="KOO09373.1"/>
    <property type="molecule type" value="Genomic_DNA"/>
</dbReference>
<dbReference type="GO" id="GO:1901359">
    <property type="term" value="F:tungstate binding"/>
    <property type="evidence" value="ECO:0007669"/>
    <property type="project" value="UniProtKB-ARBA"/>
</dbReference>
<accession>A0A0M0I630</accession>
<evidence type="ECO:0000256" key="7">
    <source>
        <dbReference type="SAM" id="SignalP"/>
    </source>
</evidence>
<evidence type="ECO:0000313" key="8">
    <source>
        <dbReference type="EMBL" id="KOO09373.1"/>
    </source>
</evidence>
<sequence length="248" mass="26973">MKIHKSILIPVLLGISFASNAKEKLTIYAASSMTNAVTELVEQFEKQQDVVVTTVFAGSSSLARQLAHGAPADIFISANQKWAQYLVEQGATKSDSVTNIASNSLVVITAKQNKESLDQTNVDSWLNLVGDSRLAIGQPDAVPAGMYAKESLQSMKLWEPLSDKLAPTNNVRIALALVERQEASLGIVYRTDALLSDKVTILATLPESSHQKITYPMATLNDRQLTEAFNQFVISQSGKETLAKFGFN</sequence>
<dbReference type="GO" id="GO:0046872">
    <property type="term" value="F:metal ion binding"/>
    <property type="evidence" value="ECO:0007669"/>
    <property type="project" value="UniProtKB-KW"/>
</dbReference>
<evidence type="ECO:0000313" key="9">
    <source>
        <dbReference type="Proteomes" id="UP000037530"/>
    </source>
</evidence>
<feature type="chain" id="PRO_5005600638" evidence="7">
    <location>
        <begin position="22"/>
        <end position="248"/>
    </location>
</feature>
<keyword evidence="9" id="KW-1185">Reference proteome</keyword>
<dbReference type="RefSeq" id="WP_053407629.1">
    <property type="nucleotide sequence ID" value="NZ_DAIPHI010000015.1"/>
</dbReference>
<dbReference type="Gene3D" id="3.40.190.10">
    <property type="entry name" value="Periplasmic binding protein-like II"/>
    <property type="match status" value="2"/>
</dbReference>
<dbReference type="OrthoDB" id="9785015at2"/>
<dbReference type="PANTHER" id="PTHR30632:SF17">
    <property type="entry name" value="MOLYBDATE-BINDING PROTEIN MODA"/>
    <property type="match status" value="1"/>
</dbReference>
<dbReference type="PATRIC" id="fig|171383.3.peg.650"/>
<dbReference type="GO" id="GO:0030288">
    <property type="term" value="C:outer membrane-bounded periplasmic space"/>
    <property type="evidence" value="ECO:0007669"/>
    <property type="project" value="TreeGrafter"/>
</dbReference>
<dbReference type="PANTHER" id="PTHR30632">
    <property type="entry name" value="MOLYBDATE-BINDING PERIPLASMIC PROTEIN"/>
    <property type="match status" value="1"/>
</dbReference>
<organism evidence="8 9">
    <name type="scientific">Vibrio hepatarius</name>
    <dbReference type="NCBI Taxonomy" id="171383"/>
    <lineage>
        <taxon>Bacteria</taxon>
        <taxon>Pseudomonadati</taxon>
        <taxon>Pseudomonadota</taxon>
        <taxon>Gammaproteobacteria</taxon>
        <taxon>Vibrionales</taxon>
        <taxon>Vibrionaceae</taxon>
        <taxon>Vibrio</taxon>
        <taxon>Vibrio oreintalis group</taxon>
    </lineage>
</organism>
<proteinExistence type="inferred from homology"/>
<dbReference type="Proteomes" id="UP000037530">
    <property type="component" value="Unassembled WGS sequence"/>
</dbReference>
<dbReference type="GO" id="GO:0030973">
    <property type="term" value="F:molybdate ion binding"/>
    <property type="evidence" value="ECO:0007669"/>
    <property type="project" value="TreeGrafter"/>
</dbReference>
<evidence type="ECO:0000256" key="5">
    <source>
        <dbReference type="ARBA" id="ARBA00062515"/>
    </source>
</evidence>
<keyword evidence="4 7" id="KW-0732">Signal</keyword>
<keyword evidence="2 6" id="KW-0500">Molybdenum</keyword>
<evidence type="ECO:0000256" key="6">
    <source>
        <dbReference type="PIRSR" id="PIRSR004846-1"/>
    </source>
</evidence>
<feature type="binding site" evidence="6">
    <location>
        <position position="171"/>
    </location>
    <ligand>
        <name>molybdate</name>
        <dbReference type="ChEBI" id="CHEBI:36264"/>
    </ligand>
</feature>
<dbReference type="GO" id="GO:0015689">
    <property type="term" value="P:molybdate ion transport"/>
    <property type="evidence" value="ECO:0007669"/>
    <property type="project" value="InterPro"/>
</dbReference>